<dbReference type="EMBL" id="CP054051">
    <property type="protein sequence ID" value="QKJ27072.1"/>
    <property type="molecule type" value="Genomic_DNA"/>
</dbReference>
<feature type="transmembrane region" description="Helical" evidence="1">
    <location>
        <begin position="51"/>
        <end position="67"/>
    </location>
</feature>
<sequence>MIRNRLENPIILFFVLLVIISINLIASINFFLIMFSGVLFTAFYIFLKKRYLYSLIFVVIAFLFIEINSGLKPFSLTLLSLFIYIFIIPKSDSYGSYDLANSYVYMLFFYVGLIIMWSLFYGMDEKIFFALLLNILFDFIFFGVFL</sequence>
<dbReference type="AlphaFoldDB" id="A0A5J6RI14"/>
<dbReference type="EMBL" id="VBUC01000014">
    <property type="protein sequence ID" value="TLS98588.1"/>
    <property type="molecule type" value="Genomic_DNA"/>
</dbReference>
<evidence type="ECO:0000313" key="3">
    <source>
        <dbReference type="EMBL" id="TLS98588.1"/>
    </source>
</evidence>
<evidence type="ECO:0000256" key="1">
    <source>
        <dbReference type="SAM" id="Phobius"/>
    </source>
</evidence>
<protein>
    <submittedName>
        <fullName evidence="2">Putative membrane protein</fullName>
    </submittedName>
</protein>
<name>A0A5J6RI14_9BACT</name>
<keyword evidence="1" id="KW-0812">Transmembrane</keyword>
<organism evidence="2 5">
    <name type="scientific">Aliarcobacter cibarius</name>
    <dbReference type="NCBI Taxonomy" id="255507"/>
    <lineage>
        <taxon>Bacteria</taxon>
        <taxon>Pseudomonadati</taxon>
        <taxon>Campylobacterota</taxon>
        <taxon>Epsilonproteobacteria</taxon>
        <taxon>Campylobacterales</taxon>
        <taxon>Arcobacteraceae</taxon>
        <taxon>Aliarcobacter</taxon>
    </lineage>
</organism>
<keyword evidence="4" id="KW-1185">Reference proteome</keyword>
<feature type="transmembrane region" description="Helical" evidence="1">
    <location>
        <begin position="103"/>
        <end position="120"/>
    </location>
</feature>
<evidence type="ECO:0000313" key="5">
    <source>
        <dbReference type="Proteomes" id="UP000509513"/>
    </source>
</evidence>
<gene>
    <name evidence="2" type="ORF">ACBT_1162</name>
    <name evidence="3" type="ORF">FE247_06960</name>
</gene>
<feature type="transmembrane region" description="Helical" evidence="1">
    <location>
        <begin position="127"/>
        <end position="145"/>
    </location>
</feature>
<keyword evidence="1" id="KW-1133">Transmembrane helix</keyword>
<evidence type="ECO:0000313" key="4">
    <source>
        <dbReference type="Proteomes" id="UP000305417"/>
    </source>
</evidence>
<dbReference type="STRING" id="1442598.GCA_000522465_01948"/>
<dbReference type="KEGG" id="acib:ACBT_1162"/>
<feature type="transmembrane region" description="Helical" evidence="1">
    <location>
        <begin position="12"/>
        <end position="45"/>
    </location>
</feature>
<reference evidence="3 4" key="1">
    <citation type="submission" date="2019-05" db="EMBL/GenBank/DDBJ databases">
        <title>Arcobacter cibarius and Arcobacter thereius providing challenges in identification an antibiotic susceptibility and Quinolone resistance.</title>
        <authorList>
            <person name="Busch A."/>
            <person name="Hanel I."/>
            <person name="Hotzel H."/>
            <person name="Tomaso H."/>
        </authorList>
    </citation>
    <scope>NUCLEOTIDE SEQUENCE [LARGE SCALE GENOMIC DNA]</scope>
    <source>
        <strain evidence="3 4">16CS0831-2</strain>
    </source>
</reference>
<dbReference type="Proteomes" id="UP000509513">
    <property type="component" value="Chromosome"/>
</dbReference>
<dbReference type="Proteomes" id="UP000305417">
    <property type="component" value="Unassembled WGS sequence"/>
</dbReference>
<accession>A0A5J6RI14</accession>
<reference evidence="2 5" key="2">
    <citation type="submission" date="2020-05" db="EMBL/GenBank/DDBJ databases">
        <title>Complete genome sequencing of Campylobacter and Arcobacter type strains.</title>
        <authorList>
            <person name="Miller W.G."/>
            <person name="Yee E."/>
        </authorList>
    </citation>
    <scope>NUCLEOTIDE SEQUENCE [LARGE SCALE GENOMIC DNA]</scope>
    <source>
        <strain evidence="2 5">LMG 21996</strain>
    </source>
</reference>
<evidence type="ECO:0000313" key="2">
    <source>
        <dbReference type="EMBL" id="QKJ27072.1"/>
    </source>
</evidence>
<proteinExistence type="predicted"/>
<feature type="transmembrane region" description="Helical" evidence="1">
    <location>
        <begin position="74"/>
        <end position="91"/>
    </location>
</feature>
<dbReference type="OrthoDB" id="5348678at2"/>
<keyword evidence="1" id="KW-0472">Membrane</keyword>